<dbReference type="EMBL" id="JANCYW010000009">
    <property type="protein sequence ID" value="KAK4536774.1"/>
    <property type="molecule type" value="Genomic_DNA"/>
</dbReference>
<dbReference type="Pfam" id="PF04845">
    <property type="entry name" value="PurA"/>
    <property type="match status" value="1"/>
</dbReference>
<reference evidence="4 5" key="1">
    <citation type="submission" date="2022-07" db="EMBL/GenBank/DDBJ databases">
        <title>Genome-wide signatures of adaptation to extreme environments.</title>
        <authorList>
            <person name="Cho C.H."/>
            <person name="Yoon H.S."/>
        </authorList>
    </citation>
    <scope>NUCLEOTIDE SEQUENCE [LARGE SCALE GENOMIC DNA]</scope>
    <source>
        <strain evidence="4 5">DBV 063 E5</strain>
    </source>
</reference>
<feature type="compositionally biased region" description="Basic and acidic residues" evidence="3">
    <location>
        <begin position="1"/>
        <end position="10"/>
    </location>
</feature>
<dbReference type="PANTHER" id="PTHR12611">
    <property type="entry name" value="PUR-TRANSCRIPTIONAL ACTIVATOR"/>
    <property type="match status" value="1"/>
</dbReference>
<evidence type="ECO:0000313" key="4">
    <source>
        <dbReference type="EMBL" id="KAK4536774.1"/>
    </source>
</evidence>
<evidence type="ECO:0000256" key="1">
    <source>
        <dbReference type="ARBA" id="ARBA00009251"/>
    </source>
</evidence>
<evidence type="ECO:0000256" key="2">
    <source>
        <dbReference type="ARBA" id="ARBA00023125"/>
    </source>
</evidence>
<keyword evidence="5" id="KW-1185">Reference proteome</keyword>
<comment type="caution">
    <text evidence="4">The sequence shown here is derived from an EMBL/GenBank/DDBJ whole genome shotgun (WGS) entry which is preliminary data.</text>
</comment>
<dbReference type="SMART" id="SM00712">
    <property type="entry name" value="PUR"/>
    <property type="match status" value="2"/>
</dbReference>
<comment type="similarity">
    <text evidence="1">Belongs to the PUR DNA-binding protein family.</text>
</comment>
<feature type="compositionally biased region" description="Low complexity" evidence="3">
    <location>
        <begin position="61"/>
        <end position="75"/>
    </location>
</feature>
<feature type="region of interest" description="Disordered" evidence="3">
    <location>
        <begin position="455"/>
        <end position="487"/>
    </location>
</feature>
<dbReference type="GO" id="GO:0000981">
    <property type="term" value="F:DNA-binding transcription factor activity, RNA polymerase II-specific"/>
    <property type="evidence" value="ECO:0007669"/>
    <property type="project" value="TreeGrafter"/>
</dbReference>
<feature type="compositionally biased region" description="Low complexity" evidence="3">
    <location>
        <begin position="248"/>
        <end position="258"/>
    </location>
</feature>
<gene>
    <name evidence="4" type="ORF">CDCA_CDCA09G2799</name>
</gene>
<proteinExistence type="inferred from homology"/>
<accession>A0AAV9IWX4</accession>
<evidence type="ECO:0000256" key="3">
    <source>
        <dbReference type="SAM" id="MobiDB-lite"/>
    </source>
</evidence>
<name>A0AAV9IWX4_CYACA</name>
<evidence type="ECO:0000313" key="5">
    <source>
        <dbReference type="Proteomes" id="UP001301350"/>
    </source>
</evidence>
<dbReference type="GO" id="GO:0000977">
    <property type="term" value="F:RNA polymerase II transcription regulatory region sequence-specific DNA binding"/>
    <property type="evidence" value="ECO:0007669"/>
    <property type="project" value="InterPro"/>
</dbReference>
<feature type="region of interest" description="Disordered" evidence="3">
    <location>
        <begin position="1"/>
        <end position="87"/>
    </location>
</feature>
<organism evidence="4 5">
    <name type="scientific">Cyanidium caldarium</name>
    <name type="common">Red alga</name>
    <dbReference type="NCBI Taxonomy" id="2771"/>
    <lineage>
        <taxon>Eukaryota</taxon>
        <taxon>Rhodophyta</taxon>
        <taxon>Bangiophyceae</taxon>
        <taxon>Cyanidiales</taxon>
        <taxon>Cyanidiaceae</taxon>
        <taxon>Cyanidium</taxon>
    </lineage>
</organism>
<feature type="region of interest" description="Disordered" evidence="3">
    <location>
        <begin position="239"/>
        <end position="292"/>
    </location>
</feature>
<sequence>MTSTRYDGHPTMRGGGVSGHKGGSKSAGNSVSVTPVTAVDDEEFPALTSNPHTPVTPPAAPSATTAAARAGNGDKAAGGGGGRDAPRKLTNFRDIAPHVNAYYTPTPYTAAITGPMGMAAPVGGGGHAPYVLPGAAATSGTSEAMRTSASHRGGARARRASGGSHGDLGSKTGDELASCVLQIELKRFYFDLRANDRGVFLKIAEAEAKGTRSKITVPGYSLVSFRDILDAMVCEASKEQAVTPEPTPSANSSNAASTQGTPPVGASPNKVEVGKQDGDVQPEEGGTEAPGEGRAAALAALGAEAVASGTAQTAVIEGQLVEIPATGLPTTLASRTMRADSKKYYFDLLSNAKGRYLKISQSMSGSKRSSVVVPVSGIALFRNAVHDMCKYAHMTGAPRTPPSMPYGAAPPGMAYPMLPPPTAAGLAAAGAAPPSGTTGAAGATAASAMYPLTATGALVPPQPQPASAPSGDSATGAPEPPSHQSTAAHMLSGATPIELPLPGRPPLLLHLYASDPHHVLESAVLQLSDENGTVHIPYTVLPHVHRIVGELLYATHPTPS</sequence>
<dbReference type="GO" id="GO:0032422">
    <property type="term" value="F:purine-rich negative regulatory element binding"/>
    <property type="evidence" value="ECO:0007669"/>
    <property type="project" value="InterPro"/>
</dbReference>
<dbReference type="PANTHER" id="PTHR12611:SF0">
    <property type="entry name" value="PURINE-RICH BINDING PROTEIN-ALPHA, ISOFORM B"/>
    <property type="match status" value="1"/>
</dbReference>
<dbReference type="GO" id="GO:0005634">
    <property type="term" value="C:nucleus"/>
    <property type="evidence" value="ECO:0007669"/>
    <property type="project" value="TreeGrafter"/>
</dbReference>
<dbReference type="Proteomes" id="UP001301350">
    <property type="component" value="Unassembled WGS sequence"/>
</dbReference>
<dbReference type="InterPro" id="IPR006628">
    <property type="entry name" value="PUR-bd_fam"/>
</dbReference>
<dbReference type="AlphaFoldDB" id="A0AAV9IWX4"/>
<keyword evidence="2" id="KW-0238">DNA-binding</keyword>
<protein>
    <submittedName>
        <fullName evidence="4">Uncharacterized protein</fullName>
    </submittedName>
</protein>
<dbReference type="Gene3D" id="3.10.450.700">
    <property type="match status" value="2"/>
</dbReference>